<feature type="domain" description="Sulfocyanin-like C-terminal" evidence="2">
    <location>
        <begin position="95"/>
        <end position="195"/>
    </location>
</feature>
<dbReference type="Gene3D" id="2.60.40.420">
    <property type="entry name" value="Cupredoxins - blue copper proteins"/>
    <property type="match status" value="1"/>
</dbReference>
<accession>A0ABY8JY63</accession>
<dbReference type="PROSITE" id="PS00079">
    <property type="entry name" value="MULTICOPPER_OXIDASE1"/>
    <property type="match status" value="1"/>
</dbReference>
<dbReference type="EMBL" id="CP121682">
    <property type="protein sequence ID" value="WGD39223.1"/>
    <property type="molecule type" value="Genomic_DNA"/>
</dbReference>
<reference evidence="3 4" key="1">
    <citation type="submission" date="2023-03" db="EMBL/GenBank/DDBJ databases">
        <authorList>
            <person name="Mo P."/>
        </authorList>
    </citation>
    <scope>NUCLEOTIDE SEQUENCE [LARGE SCALE GENOMIC DNA]</scope>
    <source>
        <strain evidence="3 4">HUAS 5</strain>
    </source>
</reference>
<dbReference type="InterPro" id="IPR033138">
    <property type="entry name" value="Cu_oxidase_CS"/>
</dbReference>
<dbReference type="Proteomes" id="UP001216440">
    <property type="component" value="Chromosome"/>
</dbReference>
<evidence type="ECO:0000259" key="2">
    <source>
        <dbReference type="Pfam" id="PF06525"/>
    </source>
</evidence>
<sequence length="197" mass="19802">MSADRRRGMWPAIGGAIAALVLGIATTVLLAATGAFRSATPTAAWRAPGARCSAPGLPGHVVDVTAGDMGTGMMSGGPGGYGMRMMRLALQPSTVPAGVISLRVFNTGSLAHEVVILPLPSGHGAGERPTGPDGKVNEAGSLGEASRGCAAGAGDGIAPGAIAWTRLPLPPGRYELVCNFPGHYLAGMYAELDVTSR</sequence>
<organism evidence="3 4">
    <name type="scientific">Streptomyces cathayae</name>
    <dbReference type="NCBI Taxonomy" id="3031124"/>
    <lineage>
        <taxon>Bacteria</taxon>
        <taxon>Bacillati</taxon>
        <taxon>Actinomycetota</taxon>
        <taxon>Actinomycetes</taxon>
        <taxon>Kitasatosporales</taxon>
        <taxon>Streptomycetaceae</taxon>
        <taxon>Streptomyces</taxon>
    </lineage>
</organism>
<gene>
    <name evidence="3" type="ORF">PYS65_03080</name>
</gene>
<dbReference type="Pfam" id="PF06525">
    <property type="entry name" value="SoxE"/>
    <property type="match status" value="1"/>
</dbReference>
<proteinExistence type="predicted"/>
<keyword evidence="4" id="KW-1185">Reference proteome</keyword>
<evidence type="ECO:0000313" key="4">
    <source>
        <dbReference type="Proteomes" id="UP001216440"/>
    </source>
</evidence>
<dbReference type="InterPro" id="IPR049544">
    <property type="entry name" value="SoxE-like_C"/>
</dbReference>
<dbReference type="InterPro" id="IPR008972">
    <property type="entry name" value="Cupredoxin"/>
</dbReference>
<keyword evidence="1" id="KW-0479">Metal-binding</keyword>
<evidence type="ECO:0000256" key="1">
    <source>
        <dbReference type="ARBA" id="ARBA00022723"/>
    </source>
</evidence>
<evidence type="ECO:0000313" key="3">
    <source>
        <dbReference type="EMBL" id="WGD39223.1"/>
    </source>
</evidence>
<protein>
    <submittedName>
        <fullName evidence="3">Sulfocyanin-like copper-binding protein</fullName>
    </submittedName>
</protein>
<dbReference type="SUPFAM" id="SSF49503">
    <property type="entry name" value="Cupredoxins"/>
    <property type="match status" value="1"/>
</dbReference>
<name>A0ABY8JY63_9ACTN</name>
<dbReference type="RefSeq" id="WP_279332204.1">
    <property type="nucleotide sequence ID" value="NZ_CP121682.1"/>
</dbReference>